<name>A0A2P5KEE1_9BURK</name>
<dbReference type="SUPFAM" id="SSF52833">
    <property type="entry name" value="Thioredoxin-like"/>
    <property type="match status" value="1"/>
</dbReference>
<sequence length="197" mass="20518">MAEPATGHTTGATLAPDAAARLVAHHTGAAARAVPGHSLLSVLHAIQDDVGYIPDGVIAPLAHAMNLSRAEVHGVITYYHHFRTSPPAPVTVHLCRAESCRAMGSESLARHAETHTGRRFDACHHGDDHRVAPPASASATPRADNHPAVELQSVYCLGLCSTSPAMMVNGKPYAHVTPAKFDTALAAAIGDARSGAR</sequence>
<protein>
    <submittedName>
        <fullName evidence="4">Formate dehydrogenase gamma subunit</fullName>
    </submittedName>
</protein>
<dbReference type="Gene3D" id="3.40.30.10">
    <property type="entry name" value="Glutaredoxin"/>
    <property type="match status" value="1"/>
</dbReference>
<evidence type="ECO:0000313" key="5">
    <source>
        <dbReference type="Proteomes" id="UP000243096"/>
    </source>
</evidence>
<evidence type="ECO:0000313" key="4">
    <source>
        <dbReference type="EMBL" id="PPB85071.1"/>
    </source>
</evidence>
<comment type="caution">
    <text evidence="4">The sequence shown here is derived from an EMBL/GenBank/DDBJ whole genome shotgun (WGS) entry which is preliminary data.</text>
</comment>
<dbReference type="InterPro" id="IPR028431">
    <property type="entry name" value="NADP_DH_HndA-like"/>
</dbReference>
<dbReference type="AlphaFoldDB" id="A0A2P5KEE1"/>
<dbReference type="PANTHER" id="PTHR43342">
    <property type="entry name" value="NADH-QUINONE OXIDOREDUCTASE, E SUBUNIT"/>
    <property type="match status" value="1"/>
</dbReference>
<dbReference type="GO" id="GO:0051536">
    <property type="term" value="F:iron-sulfur cluster binding"/>
    <property type="evidence" value="ECO:0007669"/>
    <property type="project" value="UniProtKB-KW"/>
</dbReference>
<keyword evidence="5" id="KW-1185">Reference proteome</keyword>
<keyword evidence="2" id="KW-0408">Iron</keyword>
<keyword evidence="3" id="KW-0411">Iron-sulfur</keyword>
<dbReference type="EMBL" id="PRDW01000001">
    <property type="protein sequence ID" value="PPB85071.1"/>
    <property type="molecule type" value="Genomic_DNA"/>
</dbReference>
<dbReference type="Pfam" id="PF01257">
    <property type="entry name" value="2Fe-2S_thioredx"/>
    <property type="match status" value="2"/>
</dbReference>
<evidence type="ECO:0000256" key="3">
    <source>
        <dbReference type="ARBA" id="ARBA00023014"/>
    </source>
</evidence>
<dbReference type="InterPro" id="IPR036249">
    <property type="entry name" value="Thioredoxin-like_sf"/>
</dbReference>
<organism evidence="4 5">
    <name type="scientific">Mycetohabitans endofungorum</name>
    <dbReference type="NCBI Taxonomy" id="417203"/>
    <lineage>
        <taxon>Bacteria</taxon>
        <taxon>Pseudomonadati</taxon>
        <taxon>Pseudomonadota</taxon>
        <taxon>Betaproteobacteria</taxon>
        <taxon>Burkholderiales</taxon>
        <taxon>Burkholderiaceae</taxon>
        <taxon>Mycetohabitans</taxon>
    </lineage>
</organism>
<accession>A0A2P5KEE1</accession>
<reference evidence="4 5" key="1">
    <citation type="submission" date="2018-01" db="EMBL/GenBank/DDBJ databases">
        <title>Genomic Encyclopedia of Type Strains, Phase III (KMG-III): the genomes of soil and plant-associated and newly described type strains.</title>
        <authorList>
            <person name="Whitman W."/>
        </authorList>
    </citation>
    <scope>NUCLEOTIDE SEQUENCE [LARGE SCALE GENOMIC DNA]</scope>
    <source>
        <strain evidence="4 5">HKI456</strain>
    </source>
</reference>
<dbReference type="GO" id="GO:0046872">
    <property type="term" value="F:metal ion binding"/>
    <property type="evidence" value="ECO:0007669"/>
    <property type="project" value="UniProtKB-KW"/>
</dbReference>
<dbReference type="Proteomes" id="UP000243096">
    <property type="component" value="Unassembled WGS sequence"/>
</dbReference>
<evidence type="ECO:0000256" key="1">
    <source>
        <dbReference type="ARBA" id="ARBA00022723"/>
    </source>
</evidence>
<keyword evidence="1" id="KW-0479">Metal-binding</keyword>
<proteinExistence type="predicted"/>
<dbReference type="InterPro" id="IPR041921">
    <property type="entry name" value="NuoE_N"/>
</dbReference>
<dbReference type="RefSeq" id="WP_370641732.1">
    <property type="nucleotide sequence ID" value="NZ_CP062178.1"/>
</dbReference>
<gene>
    <name evidence="4" type="ORF">B0O95_101158</name>
</gene>
<dbReference type="PANTHER" id="PTHR43342:SF1">
    <property type="entry name" value="BIFURCATING [FEFE] HYDROGENASE GAMMA SUBUNIT"/>
    <property type="match status" value="1"/>
</dbReference>
<dbReference type="Gene3D" id="1.10.10.1590">
    <property type="entry name" value="NADH-quinone oxidoreductase subunit E"/>
    <property type="match status" value="1"/>
</dbReference>
<evidence type="ECO:0000256" key="2">
    <source>
        <dbReference type="ARBA" id="ARBA00023004"/>
    </source>
</evidence>